<dbReference type="AlphaFoldDB" id="A0A1M5IWZ3"/>
<accession>A0A1M5IWZ3</accession>
<proteinExistence type="predicted"/>
<gene>
    <name evidence="2" type="ORF">SAMN04488522_105100</name>
</gene>
<evidence type="ECO:0000313" key="3">
    <source>
        <dbReference type="Proteomes" id="UP000184287"/>
    </source>
</evidence>
<keyword evidence="3" id="KW-1185">Reference proteome</keyword>
<dbReference type="OrthoDB" id="1038436at2"/>
<organism evidence="2 3">
    <name type="scientific">Pedobacter caeni</name>
    <dbReference type="NCBI Taxonomy" id="288992"/>
    <lineage>
        <taxon>Bacteria</taxon>
        <taxon>Pseudomonadati</taxon>
        <taxon>Bacteroidota</taxon>
        <taxon>Sphingobacteriia</taxon>
        <taxon>Sphingobacteriales</taxon>
        <taxon>Sphingobacteriaceae</taxon>
        <taxon>Pedobacter</taxon>
    </lineage>
</organism>
<name>A0A1M5IWZ3_9SPHI</name>
<evidence type="ECO:0000313" key="2">
    <source>
        <dbReference type="EMBL" id="SHG32852.1"/>
    </source>
</evidence>
<sequence>MKRIFYILLLFSLYSISANATATLTRSNIEGKSPYTDGTLTVTPGSATNFRVQFSLTRDNSGNFDYYSLQVVHINNATVTVLKDVTNLDYGWGTNSFSIDGIIAVVLPADKQTGEIRVRFNAYNGQQNLGNYINSNYKYTLIGGGVGPVDPVDPIDPVDPGVWTVAEGNFTRNTYDNNKVYIGMNGKYRHIEDANTLYGIFKKNIRIVDSWDGFLAKHGPLGAPIGPNTRLVEDTNTGMVYYQENGVLRYINSPEAANKYSFDLKKAQKIQGTAGYTFGPTFY</sequence>
<evidence type="ECO:0000256" key="1">
    <source>
        <dbReference type="SAM" id="SignalP"/>
    </source>
</evidence>
<dbReference type="RefSeq" id="WP_143166906.1">
    <property type="nucleotide sequence ID" value="NZ_FQUQ01000005.1"/>
</dbReference>
<feature type="chain" id="PRO_5012793378" evidence="1">
    <location>
        <begin position="21"/>
        <end position="283"/>
    </location>
</feature>
<keyword evidence="1" id="KW-0732">Signal</keyword>
<feature type="signal peptide" evidence="1">
    <location>
        <begin position="1"/>
        <end position="20"/>
    </location>
</feature>
<protein>
    <submittedName>
        <fullName evidence="2">Uncharacterized protein</fullName>
    </submittedName>
</protein>
<dbReference type="Proteomes" id="UP000184287">
    <property type="component" value="Unassembled WGS sequence"/>
</dbReference>
<reference evidence="3" key="1">
    <citation type="submission" date="2016-11" db="EMBL/GenBank/DDBJ databases">
        <authorList>
            <person name="Varghese N."/>
            <person name="Submissions S."/>
        </authorList>
    </citation>
    <scope>NUCLEOTIDE SEQUENCE [LARGE SCALE GENOMIC DNA]</scope>
    <source>
        <strain evidence="3">DSM 16990</strain>
    </source>
</reference>
<dbReference type="EMBL" id="FQUQ01000005">
    <property type="protein sequence ID" value="SHG32852.1"/>
    <property type="molecule type" value="Genomic_DNA"/>
</dbReference>